<feature type="non-terminal residue" evidence="3">
    <location>
        <position position="350"/>
    </location>
</feature>
<reference evidence="3" key="1">
    <citation type="submission" date="2025-08" db="UniProtKB">
        <authorList>
            <consortium name="RefSeq"/>
        </authorList>
    </citation>
    <scope>IDENTIFICATION</scope>
</reference>
<dbReference type="SUPFAM" id="SSF46938">
    <property type="entry name" value="CRAL/TRIO N-terminal domain"/>
    <property type="match status" value="1"/>
</dbReference>
<evidence type="ECO:0000259" key="1">
    <source>
        <dbReference type="PROSITE" id="PS50191"/>
    </source>
</evidence>
<dbReference type="SMART" id="SM01100">
    <property type="entry name" value="CRAL_TRIO_N"/>
    <property type="match status" value="1"/>
</dbReference>
<dbReference type="InterPro" id="IPR036598">
    <property type="entry name" value="GOLD_dom_sf"/>
</dbReference>
<gene>
    <name evidence="3" type="primary">LOC106807151</name>
</gene>
<evidence type="ECO:0000313" key="3">
    <source>
        <dbReference type="RefSeq" id="XP_014664904.1"/>
    </source>
</evidence>
<dbReference type="SUPFAM" id="SSF101576">
    <property type="entry name" value="Supernatant protein factor (SPF), C-terminal domain"/>
    <property type="match status" value="1"/>
</dbReference>
<dbReference type="PANTHER" id="PTHR23324:SF83">
    <property type="entry name" value="SEC14-LIKE PROTEIN 2"/>
    <property type="match status" value="1"/>
</dbReference>
<accession>A0ABM1DY83</accession>
<dbReference type="CDD" id="cd00170">
    <property type="entry name" value="SEC14"/>
    <property type="match status" value="1"/>
</dbReference>
<dbReference type="Gene3D" id="2.60.120.680">
    <property type="entry name" value="GOLD domain"/>
    <property type="match status" value="1"/>
</dbReference>
<dbReference type="Gene3D" id="3.40.525.10">
    <property type="entry name" value="CRAL-TRIO lipid binding domain"/>
    <property type="match status" value="1"/>
</dbReference>
<dbReference type="Proteomes" id="UP000695022">
    <property type="component" value="Unplaced"/>
</dbReference>
<feature type="domain" description="CRAL-TRIO" evidence="1">
    <location>
        <begin position="75"/>
        <end position="248"/>
    </location>
</feature>
<dbReference type="RefSeq" id="XP_014664904.1">
    <property type="nucleotide sequence ID" value="XM_014809418.1"/>
</dbReference>
<dbReference type="GeneID" id="106807151"/>
<dbReference type="Pfam" id="PF00650">
    <property type="entry name" value="CRAL_TRIO"/>
    <property type="match status" value="1"/>
</dbReference>
<name>A0ABM1DY83_PRICU</name>
<dbReference type="PRINTS" id="PR00180">
    <property type="entry name" value="CRETINALDHBP"/>
</dbReference>
<dbReference type="InterPro" id="IPR051064">
    <property type="entry name" value="SEC14/CRAL-TRIO_domain"/>
</dbReference>
<keyword evidence="2" id="KW-1185">Reference proteome</keyword>
<sequence>MSGYVGDLDEYQESILEEFKQKVQDIARPHWDNNFYLRWLRARDFDEKRSEVMLRNDVVWRRQFGTEKILEEFKVPEVIEKYVPNGLFGEDKQGYPIMYYYFDLDLKGLVHSASKTDVLKSMIVTMEKVYRTFSEQSKKHQRRIDGLIVVFDLENLAMKHITYKAGVELCIEIIQMFEDHYPETLKTLNIVNAPKIFPVAYAIMKPFLTQHTKDKIRMHGGDWQQNLLREIDIDEIPVFFGGQARGPDGDPKCSHALCYGGEIPQHYYQQKRKEAIDKTKMDMAVVNKRGYHMVEYFVQQPSSLIRWEFITEDNDIIFGIYMKKDGTPVEKLKMSDLTNSKPPQRCNCHL</sequence>
<evidence type="ECO:0000313" key="2">
    <source>
        <dbReference type="Proteomes" id="UP000695022"/>
    </source>
</evidence>
<dbReference type="PROSITE" id="PS50191">
    <property type="entry name" value="CRAL_TRIO"/>
    <property type="match status" value="1"/>
</dbReference>
<protein>
    <submittedName>
        <fullName evidence="3">SEC14-like protein 2</fullName>
    </submittedName>
</protein>
<dbReference type="InterPro" id="IPR011074">
    <property type="entry name" value="CRAL/TRIO_N_dom"/>
</dbReference>
<dbReference type="SUPFAM" id="SSF52087">
    <property type="entry name" value="CRAL/TRIO domain"/>
    <property type="match status" value="1"/>
</dbReference>
<dbReference type="InterPro" id="IPR001251">
    <property type="entry name" value="CRAL-TRIO_dom"/>
</dbReference>
<dbReference type="InterPro" id="IPR036273">
    <property type="entry name" value="CRAL/TRIO_N_dom_sf"/>
</dbReference>
<organism evidence="2 3">
    <name type="scientific">Priapulus caudatus</name>
    <name type="common">Priapulid worm</name>
    <dbReference type="NCBI Taxonomy" id="37621"/>
    <lineage>
        <taxon>Eukaryota</taxon>
        <taxon>Metazoa</taxon>
        <taxon>Ecdysozoa</taxon>
        <taxon>Scalidophora</taxon>
        <taxon>Priapulida</taxon>
        <taxon>Priapulimorpha</taxon>
        <taxon>Priapulimorphida</taxon>
        <taxon>Priapulidae</taxon>
        <taxon>Priapulus</taxon>
    </lineage>
</organism>
<proteinExistence type="predicted"/>
<dbReference type="SMART" id="SM00516">
    <property type="entry name" value="SEC14"/>
    <property type="match status" value="1"/>
</dbReference>
<dbReference type="PANTHER" id="PTHR23324">
    <property type="entry name" value="SEC14 RELATED PROTEIN"/>
    <property type="match status" value="1"/>
</dbReference>
<dbReference type="InterPro" id="IPR036865">
    <property type="entry name" value="CRAL-TRIO_dom_sf"/>
</dbReference>